<dbReference type="InterPro" id="IPR036097">
    <property type="entry name" value="HisK_dim/P_sf"/>
</dbReference>
<dbReference type="InterPro" id="IPR000700">
    <property type="entry name" value="PAS-assoc_C"/>
</dbReference>
<feature type="domain" description="Response regulatory" evidence="10">
    <location>
        <begin position="9"/>
        <end position="125"/>
    </location>
</feature>
<dbReference type="SMART" id="SM00387">
    <property type="entry name" value="HATPase_c"/>
    <property type="match status" value="1"/>
</dbReference>
<proteinExistence type="predicted"/>
<feature type="domain" description="PAS" evidence="11">
    <location>
        <begin position="266"/>
        <end position="348"/>
    </location>
</feature>
<evidence type="ECO:0000259" key="9">
    <source>
        <dbReference type="PROSITE" id="PS50109"/>
    </source>
</evidence>
<dbReference type="InterPro" id="IPR005467">
    <property type="entry name" value="His_kinase_dom"/>
</dbReference>
<dbReference type="InterPro" id="IPR036890">
    <property type="entry name" value="HATPase_C_sf"/>
</dbReference>
<evidence type="ECO:0000259" key="10">
    <source>
        <dbReference type="PROSITE" id="PS50110"/>
    </source>
</evidence>
<dbReference type="STRING" id="555875.SAMN04488124_0671"/>
<keyword evidence="8" id="KW-0175">Coiled coil</keyword>
<feature type="domain" description="PAC" evidence="12">
    <location>
        <begin position="209"/>
        <end position="265"/>
    </location>
</feature>
<accession>A0A1I6G0N5</accession>
<dbReference type="PRINTS" id="PR00344">
    <property type="entry name" value="BCTRLSENSOR"/>
</dbReference>
<dbReference type="Gene3D" id="1.10.287.130">
    <property type="match status" value="1"/>
</dbReference>
<dbReference type="Proteomes" id="UP000243250">
    <property type="component" value="Unassembled WGS sequence"/>
</dbReference>
<dbReference type="EC" id="2.7.13.3" evidence="2"/>
<organism evidence="13 14">
    <name type="scientific">Halogeometricum limi</name>
    <dbReference type="NCBI Taxonomy" id="555875"/>
    <lineage>
        <taxon>Archaea</taxon>
        <taxon>Methanobacteriati</taxon>
        <taxon>Methanobacteriota</taxon>
        <taxon>Stenosarchaea group</taxon>
        <taxon>Halobacteria</taxon>
        <taxon>Halobacteriales</taxon>
        <taxon>Haloferacaceae</taxon>
        <taxon>Halogeometricum</taxon>
    </lineage>
</organism>
<dbReference type="Gene3D" id="3.30.450.20">
    <property type="entry name" value="PAS domain"/>
    <property type="match status" value="2"/>
</dbReference>
<evidence type="ECO:0000256" key="2">
    <source>
        <dbReference type="ARBA" id="ARBA00012438"/>
    </source>
</evidence>
<evidence type="ECO:0000256" key="1">
    <source>
        <dbReference type="ARBA" id="ARBA00000085"/>
    </source>
</evidence>
<dbReference type="CDD" id="cd00075">
    <property type="entry name" value="HATPase"/>
    <property type="match status" value="1"/>
</dbReference>
<dbReference type="SUPFAM" id="SSF47384">
    <property type="entry name" value="Homodimeric domain of signal transducing histidine kinase"/>
    <property type="match status" value="1"/>
</dbReference>
<keyword evidence="6" id="KW-0902">Two-component regulatory system</keyword>
<name>A0A1I6G0N5_9EURY</name>
<dbReference type="InterPro" id="IPR035965">
    <property type="entry name" value="PAS-like_dom_sf"/>
</dbReference>
<comment type="catalytic activity">
    <reaction evidence="1">
        <text>ATP + protein L-histidine = ADP + protein N-phospho-L-histidine.</text>
        <dbReference type="EC" id="2.7.13.3"/>
    </reaction>
</comment>
<dbReference type="CDD" id="cd00156">
    <property type="entry name" value="REC"/>
    <property type="match status" value="1"/>
</dbReference>
<dbReference type="Pfam" id="PF08448">
    <property type="entry name" value="PAS_4"/>
    <property type="match status" value="2"/>
</dbReference>
<dbReference type="AlphaFoldDB" id="A0A1I6G0N5"/>
<dbReference type="NCBIfam" id="TIGR00229">
    <property type="entry name" value="sensory_box"/>
    <property type="match status" value="2"/>
</dbReference>
<gene>
    <name evidence="13" type="ORF">SAMN04488124_0671</name>
</gene>
<dbReference type="SUPFAM" id="SSF55785">
    <property type="entry name" value="PYP-like sensor domain (PAS domain)"/>
    <property type="match status" value="2"/>
</dbReference>
<dbReference type="PROSITE" id="PS50109">
    <property type="entry name" value="HIS_KIN"/>
    <property type="match status" value="1"/>
</dbReference>
<evidence type="ECO:0000256" key="7">
    <source>
        <dbReference type="PROSITE-ProRule" id="PRU00169"/>
    </source>
</evidence>
<sequence length="597" mass="66423">MYPGRDIIRVLHVDDEPDFAEMTAAFLEGEDDRFEVETAVSTSEGQKRLGSEAFDCIVCDYDMPGQNGIEFLEAVRADYPDLPFVLFTGKGSEEVASDAISAGVTDYLQKERGTSQYTLLANRVVNAVEQHRSRTALVESQKRLSLFIEQSPLGVIEYDKDFVIVRLNPAGEEILGYTEDELRGETWERLVTENSYENVDSVTDALSEDRGGFHSIDENRRKDGTIITVEWHNRVVTDETGAVVAIFSQFQDITDRKRRERELEATRRRLEAILENTTTPMFMKDADGRYVFVNQGHRELFGHDDDDVVGRTDHELFPRAMADEVTENDRIVLEEKRPIEIEESIDVGGEQRTFLSTKVPIYDTGERADPDEPVAIFGVAVDITERERYERELEQKNKQLDEFASVVSHDLRNPLNVVEGRLHLAMDECDSDHLVAATGALERCQALIDDLLTLARDGEQVRDSEAVDLAAAVGDCQQSVAMGETALVVEATRSVRADRSRLRQLLENLLKNAVDHGGSTVTVGDLPGGFYVADDGPGIPPTDRDRVFDPGYSTDTSGTGFGLAIVSRIVDAHGWEIAVSESESGGARFEITGVESD</sequence>
<dbReference type="PROSITE" id="PS50110">
    <property type="entry name" value="RESPONSE_REGULATORY"/>
    <property type="match status" value="1"/>
</dbReference>
<dbReference type="Gene3D" id="3.30.565.10">
    <property type="entry name" value="Histidine kinase-like ATPase, C-terminal domain"/>
    <property type="match status" value="1"/>
</dbReference>
<keyword evidence="3 7" id="KW-0597">Phosphoprotein</keyword>
<evidence type="ECO:0000256" key="5">
    <source>
        <dbReference type="ARBA" id="ARBA00022777"/>
    </source>
</evidence>
<dbReference type="InterPro" id="IPR001610">
    <property type="entry name" value="PAC"/>
</dbReference>
<feature type="modified residue" description="4-aspartylphosphate" evidence="7">
    <location>
        <position position="60"/>
    </location>
</feature>
<dbReference type="InterPro" id="IPR003661">
    <property type="entry name" value="HisK_dim/P_dom"/>
</dbReference>
<feature type="coiled-coil region" evidence="8">
    <location>
        <begin position="379"/>
        <end position="406"/>
    </location>
</feature>
<dbReference type="Pfam" id="PF00072">
    <property type="entry name" value="Response_reg"/>
    <property type="match status" value="1"/>
</dbReference>
<dbReference type="Pfam" id="PF00512">
    <property type="entry name" value="HisKA"/>
    <property type="match status" value="1"/>
</dbReference>
<dbReference type="EMBL" id="FOYS01000001">
    <property type="protein sequence ID" value="SFR35754.1"/>
    <property type="molecule type" value="Genomic_DNA"/>
</dbReference>
<evidence type="ECO:0000313" key="13">
    <source>
        <dbReference type="EMBL" id="SFR35754.1"/>
    </source>
</evidence>
<feature type="domain" description="PAC" evidence="12">
    <location>
        <begin position="337"/>
        <end position="395"/>
    </location>
</feature>
<reference evidence="14" key="1">
    <citation type="submission" date="2016-10" db="EMBL/GenBank/DDBJ databases">
        <authorList>
            <person name="Varghese N."/>
            <person name="Submissions S."/>
        </authorList>
    </citation>
    <scope>NUCLEOTIDE SEQUENCE [LARGE SCALE GENOMIC DNA]</scope>
    <source>
        <strain evidence="14">CGMCC 1.8711</strain>
    </source>
</reference>
<dbReference type="SMART" id="SM00091">
    <property type="entry name" value="PAS"/>
    <property type="match status" value="2"/>
</dbReference>
<dbReference type="PROSITE" id="PS50113">
    <property type="entry name" value="PAC"/>
    <property type="match status" value="2"/>
</dbReference>
<evidence type="ECO:0000256" key="6">
    <source>
        <dbReference type="ARBA" id="ARBA00023012"/>
    </source>
</evidence>
<evidence type="ECO:0000256" key="4">
    <source>
        <dbReference type="ARBA" id="ARBA00022679"/>
    </source>
</evidence>
<dbReference type="InterPro" id="IPR011006">
    <property type="entry name" value="CheY-like_superfamily"/>
</dbReference>
<dbReference type="PANTHER" id="PTHR43711">
    <property type="entry name" value="TWO-COMPONENT HISTIDINE KINASE"/>
    <property type="match status" value="1"/>
</dbReference>
<evidence type="ECO:0000259" key="11">
    <source>
        <dbReference type="PROSITE" id="PS50112"/>
    </source>
</evidence>
<dbReference type="CDD" id="cd00082">
    <property type="entry name" value="HisKA"/>
    <property type="match status" value="1"/>
</dbReference>
<dbReference type="SMART" id="SM00388">
    <property type="entry name" value="HisKA"/>
    <property type="match status" value="1"/>
</dbReference>
<feature type="domain" description="PAS" evidence="11">
    <location>
        <begin position="140"/>
        <end position="209"/>
    </location>
</feature>
<dbReference type="PROSITE" id="PS50112">
    <property type="entry name" value="PAS"/>
    <property type="match status" value="2"/>
</dbReference>
<keyword evidence="4" id="KW-0808">Transferase</keyword>
<dbReference type="RefSeq" id="WP_089876713.1">
    <property type="nucleotide sequence ID" value="NZ_FOYS01000001.1"/>
</dbReference>
<evidence type="ECO:0000259" key="12">
    <source>
        <dbReference type="PROSITE" id="PS50113"/>
    </source>
</evidence>
<evidence type="ECO:0000256" key="3">
    <source>
        <dbReference type="ARBA" id="ARBA00022553"/>
    </source>
</evidence>
<dbReference type="SMART" id="SM00448">
    <property type="entry name" value="REC"/>
    <property type="match status" value="1"/>
</dbReference>
<evidence type="ECO:0000313" key="14">
    <source>
        <dbReference type="Proteomes" id="UP000243250"/>
    </source>
</evidence>
<feature type="domain" description="Histidine kinase" evidence="9">
    <location>
        <begin position="406"/>
        <end position="592"/>
    </location>
</feature>
<dbReference type="InterPro" id="IPR050736">
    <property type="entry name" value="Sensor_HK_Regulatory"/>
</dbReference>
<dbReference type="SUPFAM" id="SSF55874">
    <property type="entry name" value="ATPase domain of HSP90 chaperone/DNA topoisomerase II/histidine kinase"/>
    <property type="match status" value="1"/>
</dbReference>
<dbReference type="InterPro" id="IPR001789">
    <property type="entry name" value="Sig_transdc_resp-reg_receiver"/>
</dbReference>
<evidence type="ECO:0000256" key="8">
    <source>
        <dbReference type="SAM" id="Coils"/>
    </source>
</evidence>
<dbReference type="InterPro" id="IPR013656">
    <property type="entry name" value="PAS_4"/>
</dbReference>
<dbReference type="PANTHER" id="PTHR43711:SF1">
    <property type="entry name" value="HISTIDINE KINASE 1"/>
    <property type="match status" value="1"/>
</dbReference>
<dbReference type="InterPro" id="IPR004358">
    <property type="entry name" value="Sig_transdc_His_kin-like_C"/>
</dbReference>
<dbReference type="Pfam" id="PF02518">
    <property type="entry name" value="HATPase_c"/>
    <property type="match status" value="1"/>
</dbReference>
<dbReference type="SMART" id="SM00086">
    <property type="entry name" value="PAC"/>
    <property type="match status" value="1"/>
</dbReference>
<dbReference type="InterPro" id="IPR000014">
    <property type="entry name" value="PAS"/>
</dbReference>
<dbReference type="CDD" id="cd00130">
    <property type="entry name" value="PAS"/>
    <property type="match status" value="2"/>
</dbReference>
<dbReference type="SUPFAM" id="SSF52172">
    <property type="entry name" value="CheY-like"/>
    <property type="match status" value="1"/>
</dbReference>
<dbReference type="OrthoDB" id="282445at2157"/>
<dbReference type="InterPro" id="IPR003594">
    <property type="entry name" value="HATPase_dom"/>
</dbReference>
<keyword evidence="14" id="KW-1185">Reference proteome</keyword>
<keyword evidence="5" id="KW-0418">Kinase</keyword>
<protein>
    <recommendedName>
        <fullName evidence="2">histidine kinase</fullName>
        <ecNumber evidence="2">2.7.13.3</ecNumber>
    </recommendedName>
</protein>
<dbReference type="Gene3D" id="3.40.50.2300">
    <property type="match status" value="1"/>
</dbReference>
<dbReference type="GO" id="GO:0000155">
    <property type="term" value="F:phosphorelay sensor kinase activity"/>
    <property type="evidence" value="ECO:0007669"/>
    <property type="project" value="InterPro"/>
</dbReference>